<feature type="domain" description="Transposase MuDR plant" evidence="2">
    <location>
        <begin position="95"/>
        <end position="160"/>
    </location>
</feature>
<name>A0AAD5NV84_ACENE</name>
<gene>
    <name evidence="3" type="ORF">LWI28_020981</name>
</gene>
<dbReference type="EMBL" id="JAJSOW010000101">
    <property type="protein sequence ID" value="KAI9182004.1"/>
    <property type="molecule type" value="Genomic_DNA"/>
</dbReference>
<reference evidence="3" key="2">
    <citation type="submission" date="2023-02" db="EMBL/GenBank/DDBJ databases">
        <authorList>
            <person name="Swenson N.G."/>
            <person name="Wegrzyn J.L."/>
            <person name="Mcevoy S.L."/>
        </authorList>
    </citation>
    <scope>NUCLEOTIDE SEQUENCE</scope>
    <source>
        <strain evidence="3">91603</strain>
        <tissue evidence="3">Leaf</tissue>
    </source>
</reference>
<feature type="region of interest" description="Disordered" evidence="1">
    <location>
        <begin position="1"/>
        <end position="54"/>
    </location>
</feature>
<evidence type="ECO:0000256" key="1">
    <source>
        <dbReference type="SAM" id="MobiDB-lite"/>
    </source>
</evidence>
<proteinExistence type="predicted"/>
<dbReference type="AlphaFoldDB" id="A0AAD5NV84"/>
<accession>A0AAD5NV84</accession>
<evidence type="ECO:0000259" key="2">
    <source>
        <dbReference type="Pfam" id="PF03108"/>
    </source>
</evidence>
<reference evidence="3" key="1">
    <citation type="journal article" date="2022" name="Plant J.">
        <title>Strategies of tolerance reflected in two North American maple genomes.</title>
        <authorList>
            <person name="McEvoy S.L."/>
            <person name="Sezen U.U."/>
            <person name="Trouern-Trend A."/>
            <person name="McMahon S.M."/>
            <person name="Schaberg P.G."/>
            <person name="Yang J."/>
            <person name="Wegrzyn J.L."/>
            <person name="Swenson N.G."/>
        </authorList>
    </citation>
    <scope>NUCLEOTIDE SEQUENCE</scope>
    <source>
        <strain evidence="3">91603</strain>
    </source>
</reference>
<dbReference type="InterPro" id="IPR004332">
    <property type="entry name" value="Transposase_MuDR"/>
</dbReference>
<protein>
    <recommendedName>
        <fullName evidence="2">Transposase MuDR plant domain-containing protein</fullName>
    </recommendedName>
</protein>
<keyword evidence="4" id="KW-1185">Reference proteome</keyword>
<sequence length="169" mass="19582">MSNEEGFEEIIPSNVMKDGVNSGFEEDKDHQEEAGSDNADVEDKDSGDEHLSNAASFNWDSDFMIKDSSEDEDGISKPIPMRKRRPFNALAYGRVNLEVGQLFKDLYHFRQVLRDFVVQEGFRLQRIKKDRNRYTTLCAFEGCSWRIHASPIEDKTTFMIKTLQDRRCC</sequence>
<evidence type="ECO:0000313" key="3">
    <source>
        <dbReference type="EMBL" id="KAI9182004.1"/>
    </source>
</evidence>
<dbReference type="Proteomes" id="UP001064489">
    <property type="component" value="Chromosome 4"/>
</dbReference>
<evidence type="ECO:0000313" key="4">
    <source>
        <dbReference type="Proteomes" id="UP001064489"/>
    </source>
</evidence>
<dbReference type="Pfam" id="PF03108">
    <property type="entry name" value="DBD_Tnp_Mut"/>
    <property type="match status" value="1"/>
</dbReference>
<comment type="caution">
    <text evidence="3">The sequence shown here is derived from an EMBL/GenBank/DDBJ whole genome shotgun (WGS) entry which is preliminary data.</text>
</comment>
<organism evidence="3 4">
    <name type="scientific">Acer negundo</name>
    <name type="common">Box elder</name>
    <dbReference type="NCBI Taxonomy" id="4023"/>
    <lineage>
        <taxon>Eukaryota</taxon>
        <taxon>Viridiplantae</taxon>
        <taxon>Streptophyta</taxon>
        <taxon>Embryophyta</taxon>
        <taxon>Tracheophyta</taxon>
        <taxon>Spermatophyta</taxon>
        <taxon>Magnoliopsida</taxon>
        <taxon>eudicotyledons</taxon>
        <taxon>Gunneridae</taxon>
        <taxon>Pentapetalae</taxon>
        <taxon>rosids</taxon>
        <taxon>malvids</taxon>
        <taxon>Sapindales</taxon>
        <taxon>Sapindaceae</taxon>
        <taxon>Hippocastanoideae</taxon>
        <taxon>Acereae</taxon>
        <taxon>Acer</taxon>
    </lineage>
</organism>